<feature type="compositionally biased region" description="Low complexity" evidence="1">
    <location>
        <begin position="1757"/>
        <end position="1770"/>
    </location>
</feature>
<feature type="compositionally biased region" description="Low complexity" evidence="1">
    <location>
        <begin position="255"/>
        <end position="277"/>
    </location>
</feature>
<evidence type="ECO:0000313" key="2">
    <source>
        <dbReference type="Proteomes" id="UP000492821"/>
    </source>
</evidence>
<feature type="compositionally biased region" description="Polar residues" evidence="1">
    <location>
        <begin position="408"/>
        <end position="419"/>
    </location>
</feature>
<feature type="compositionally biased region" description="Polar residues" evidence="1">
    <location>
        <begin position="519"/>
        <end position="528"/>
    </location>
</feature>
<feature type="compositionally biased region" description="Low complexity" evidence="1">
    <location>
        <begin position="1679"/>
        <end position="1692"/>
    </location>
</feature>
<feature type="compositionally biased region" description="Basic and acidic residues" evidence="1">
    <location>
        <begin position="999"/>
        <end position="1008"/>
    </location>
</feature>
<feature type="compositionally biased region" description="Pro residues" evidence="1">
    <location>
        <begin position="90"/>
        <end position="99"/>
    </location>
</feature>
<feature type="region of interest" description="Disordered" evidence="1">
    <location>
        <begin position="969"/>
        <end position="1032"/>
    </location>
</feature>
<reference evidence="2" key="1">
    <citation type="journal article" date="2013" name="Genetics">
        <title>The draft genome and transcriptome of Panagrellus redivivus are shaped by the harsh demands of a free-living lifestyle.</title>
        <authorList>
            <person name="Srinivasan J."/>
            <person name="Dillman A.R."/>
            <person name="Macchietto M.G."/>
            <person name="Heikkinen L."/>
            <person name="Lakso M."/>
            <person name="Fracchia K.M."/>
            <person name="Antoshechkin I."/>
            <person name="Mortazavi A."/>
            <person name="Wong G."/>
            <person name="Sternberg P.W."/>
        </authorList>
    </citation>
    <scope>NUCLEOTIDE SEQUENCE [LARGE SCALE GENOMIC DNA]</scope>
    <source>
        <strain evidence="2">MT8872</strain>
    </source>
</reference>
<feature type="compositionally biased region" description="Polar residues" evidence="1">
    <location>
        <begin position="1607"/>
        <end position="1635"/>
    </location>
</feature>
<dbReference type="Proteomes" id="UP000492821">
    <property type="component" value="Unassembled WGS sequence"/>
</dbReference>
<feature type="compositionally biased region" description="Low complexity" evidence="1">
    <location>
        <begin position="292"/>
        <end position="306"/>
    </location>
</feature>
<protein>
    <submittedName>
        <fullName evidence="3">TPR_REGION domain-containing protein</fullName>
    </submittedName>
</protein>
<feature type="region of interest" description="Disordered" evidence="1">
    <location>
        <begin position="1169"/>
        <end position="1198"/>
    </location>
</feature>
<feature type="compositionally biased region" description="Low complexity" evidence="1">
    <location>
        <begin position="423"/>
        <end position="440"/>
    </location>
</feature>
<feature type="compositionally biased region" description="Polar residues" evidence="1">
    <location>
        <begin position="1535"/>
        <end position="1552"/>
    </location>
</feature>
<feature type="compositionally biased region" description="Polar residues" evidence="1">
    <location>
        <begin position="1732"/>
        <end position="1741"/>
    </location>
</feature>
<feature type="compositionally biased region" description="Polar residues" evidence="1">
    <location>
        <begin position="562"/>
        <end position="581"/>
    </location>
</feature>
<feature type="compositionally biased region" description="Polar residues" evidence="1">
    <location>
        <begin position="536"/>
        <end position="546"/>
    </location>
</feature>
<reference evidence="3" key="2">
    <citation type="submission" date="2020-10" db="UniProtKB">
        <authorList>
            <consortium name="WormBaseParasite"/>
        </authorList>
    </citation>
    <scope>IDENTIFICATION</scope>
</reference>
<feature type="compositionally biased region" description="Polar residues" evidence="1">
    <location>
        <begin position="279"/>
        <end position="290"/>
    </location>
</feature>
<name>A0A7E4VUL2_PANRE</name>
<feature type="region of interest" description="Disordered" evidence="1">
    <location>
        <begin position="753"/>
        <end position="813"/>
    </location>
</feature>
<feature type="compositionally biased region" description="Polar residues" evidence="1">
    <location>
        <begin position="58"/>
        <end position="69"/>
    </location>
</feature>
<feature type="compositionally biased region" description="Low complexity" evidence="1">
    <location>
        <begin position="1342"/>
        <end position="1355"/>
    </location>
</feature>
<feature type="region of interest" description="Disordered" evidence="1">
    <location>
        <begin position="1"/>
        <end position="130"/>
    </location>
</feature>
<feature type="region of interest" description="Disordered" evidence="1">
    <location>
        <begin position="1274"/>
        <end position="1365"/>
    </location>
</feature>
<feature type="compositionally biased region" description="Low complexity" evidence="1">
    <location>
        <begin position="334"/>
        <end position="352"/>
    </location>
</feature>
<feature type="region of interest" description="Disordered" evidence="1">
    <location>
        <begin position="848"/>
        <end position="870"/>
    </location>
</feature>
<keyword evidence="2" id="KW-1185">Reference proteome</keyword>
<proteinExistence type="predicted"/>
<organism evidence="2 3">
    <name type="scientific">Panagrellus redivivus</name>
    <name type="common">Microworm</name>
    <dbReference type="NCBI Taxonomy" id="6233"/>
    <lineage>
        <taxon>Eukaryota</taxon>
        <taxon>Metazoa</taxon>
        <taxon>Ecdysozoa</taxon>
        <taxon>Nematoda</taxon>
        <taxon>Chromadorea</taxon>
        <taxon>Rhabditida</taxon>
        <taxon>Tylenchina</taxon>
        <taxon>Panagrolaimomorpha</taxon>
        <taxon>Panagrolaimoidea</taxon>
        <taxon>Panagrolaimidae</taxon>
        <taxon>Panagrellus</taxon>
    </lineage>
</organism>
<evidence type="ECO:0000256" key="1">
    <source>
        <dbReference type="SAM" id="MobiDB-lite"/>
    </source>
</evidence>
<feature type="compositionally biased region" description="Low complexity" evidence="1">
    <location>
        <begin position="660"/>
        <end position="673"/>
    </location>
</feature>
<feature type="region of interest" description="Disordered" evidence="1">
    <location>
        <begin position="247"/>
        <end position="581"/>
    </location>
</feature>
<feature type="compositionally biased region" description="Low complexity" evidence="1">
    <location>
        <begin position="100"/>
        <end position="110"/>
    </location>
</feature>
<feature type="compositionally biased region" description="Low complexity" evidence="1">
    <location>
        <begin position="383"/>
        <end position="395"/>
    </location>
</feature>
<feature type="region of interest" description="Disordered" evidence="1">
    <location>
        <begin position="173"/>
        <end position="202"/>
    </location>
</feature>
<feature type="region of interest" description="Disordered" evidence="1">
    <location>
        <begin position="1408"/>
        <end position="1582"/>
    </location>
</feature>
<feature type="region of interest" description="Disordered" evidence="1">
    <location>
        <begin position="1602"/>
        <end position="1699"/>
    </location>
</feature>
<dbReference type="SUPFAM" id="SSF101898">
    <property type="entry name" value="NHL repeat"/>
    <property type="match status" value="1"/>
</dbReference>
<feature type="compositionally biased region" description="Basic and acidic residues" evidence="1">
    <location>
        <begin position="1502"/>
        <end position="1515"/>
    </location>
</feature>
<feature type="compositionally biased region" description="Polar residues" evidence="1">
    <location>
        <begin position="188"/>
        <end position="197"/>
    </location>
</feature>
<feature type="compositionally biased region" description="Low complexity" evidence="1">
    <location>
        <begin position="687"/>
        <end position="698"/>
    </location>
</feature>
<feature type="compositionally biased region" description="Polar residues" evidence="1">
    <location>
        <begin position="761"/>
        <end position="779"/>
    </location>
</feature>
<feature type="compositionally biased region" description="Polar residues" evidence="1">
    <location>
        <begin position="1178"/>
        <end position="1197"/>
    </location>
</feature>
<evidence type="ECO:0000313" key="3">
    <source>
        <dbReference type="WBParaSite" id="Pan_g2981.t1"/>
    </source>
</evidence>
<feature type="region of interest" description="Disordered" evidence="1">
    <location>
        <begin position="1730"/>
        <end position="1775"/>
    </location>
</feature>
<dbReference type="WBParaSite" id="Pan_g2981.t1">
    <property type="protein sequence ID" value="Pan_g2981.t1"/>
    <property type="gene ID" value="Pan_g2981"/>
</dbReference>
<feature type="compositionally biased region" description="Polar residues" evidence="1">
    <location>
        <begin position="353"/>
        <end position="380"/>
    </location>
</feature>
<feature type="compositionally biased region" description="Low complexity" evidence="1">
    <location>
        <begin position="497"/>
        <end position="507"/>
    </location>
</feature>
<feature type="compositionally biased region" description="Polar residues" evidence="1">
    <location>
        <begin position="616"/>
        <end position="625"/>
    </location>
</feature>
<feature type="region of interest" description="Disordered" evidence="1">
    <location>
        <begin position="600"/>
        <end position="720"/>
    </location>
</feature>
<sequence>MSISIDNAGPPPTSTGGSISMTAIEVNVKPPTDADPGAPPAKPRVQFSDKVQRFPESAPTSPHATSPKVTQPPDVVEAKSVAPTQATPASPTPTQPTPTPTESAPTHPATIPEKPENDETPSLSIDIQVGAAPPSFDAAIEVLHDKPLTGPGSNVVIEVNSPLPEAAANVIPALTSPVTPPPQTTSSEPAQENNLPSRTERSGLITHAILNVEMVREPKEPPKNQDEWDADTAKIFFAVSLFEKSGEAGAPEKVAAASEPKTETTTTEQSITATEASVAEQSLNSVTQPKPETVSSAVGGASATSEQTKAEAEPAKTLEAAQPTVNEQKQDVPVAATESSAASASVETTTEVNASASIEQTSTASQKSTSETVTIEQSGQKDAANASAEAALPNATPVSAQVVADSASGANTTEQTPATTVIPEAAATTGSETAEPSATSVPIPVNIDQASAAQPATEPEKPPVPAAESPETTVPAPNAEPVSIPVNIDLAQGPQPSSESTTASASDETLKKVDLSPLLASTPSSDEATLNALANARTSTQSTTEATHADIAVNIDVGEQKTAPSSETPANDNVSATAATFDTLPETTANVDVKIERVQVSSHASDANETKEVVIDSQQQPTAQTDGLAKPADNASAEVTHSNENVEVVAAPIRVESNQSAPPAAETATSEAAKSTDATNVEQKTDASATASEQTATEETIEIPIRFETEGEAQPSDATRVTVTAQHLAELQSKTDAGKPLPADEETIEIPIQFESEAEPNLSNTEAASVPAESSTEIQSKTDADVANKPSTADETIEIPIRFETEAEAQPSDAARVTVTAQHLAELQSNTGAGKPSPADEETIEIPIQFETEAEPKPSKSAGESEEETIEIPIRFETEAEAQPSDAARVTVTAQHLTELQSNTSAGKPSPAVEETIEIPIQFETEAEPKPSNPTDEELIEIPIRFETEGDTQPSDATRVTVTAQHLTELQSNTDAGKPSPVNEETVEIPIQFEGTETEPSKTEEKPVLEQSVDVPISTGDDEQPTKIIVPQEETIEIPVRFEDDDKIVDIPIEVEAEPETKPPIDAVQENVVNIAIGEDAEQIVDIPIEVEQDAAPKAPEGPAPVLEQVVNIPLAVEEDAPAQSINIPIEVELESAPKAPADAVLEQVVNVPISGDDEKIVDIPIEIEGDEPKPASDTAQQPAPSAASDNAATPQGDQIVDIPIEVEGDAKPAAEVPGAVVENVVNVAINVDDKAAPAPETAEVPITAQNAAPQEASNVEENVVQIPVITLNGEVHPESVKPVVPEVKPEEQKPTEPAPASTETPQQQSTVTEPAAPVETTPATVEKAPETSEKAAVSEVATPQAAPEKAPEPAVSQESSVPKEVAELATQIADTATAEAVKTVDGTSAPGVTDEITVQTTFAKPLFEDNAQTKTEIPPVEPAKDDEIKFQTTFAKPMDSNPTSPVPAAEKSPKADGNGEVSFQSGFAKPLTEAPSSDKPKEVSTDDSGVSWTEVPAGVNKVEEQPKSPVKDSSESQIQTSFAKPLLAEPEPTKVSSPTQKDAENKISQTGFAKPLLQDAPAASSPIKSVPPPLIDDEDDFWTEVPPNAVVRDIPIKVVAAPPASQPSNESQIVTQPIHSQPEQTAQTSPSAESKQVEPPKSPASVQQPKPVDVSDEIEFYEVPKGHDTAIEPPAQSPAPASAAAAPASPQKTNANDALDLNIDQYEAQLKKNTKEALALVDRLVDEATAHGQQQASQYKSRPDGYSPPHDRRPRTSSQSPPSRKSSVPNSPFSENKLVEAQSYRVNPELLGDATAVAMLPDFRLVLADLEKGLTVFNLYTKEQKRFECSARFRNPLCLYHLPRPKEILVLCEYSENSDGNFGLYICRFTYDLEYVNRVEAPKFLEGKEISTYRMAFCLRTGCLYLAASAYNTGYLYEFSPEGFWTEVYTGRNKHFTDIAIFAVIGPVTEIMLVDSIKDYVVVVSVYNSEQADQRVLAASEKPTSLCIDECGHVIIFDRYSNKVGIHSRLTNLRYHDIALVEHSKCRLAAFAGLLAVLSPTKKELRIYKY</sequence>
<accession>A0A7E4VUL2</accession>